<protein>
    <submittedName>
        <fullName evidence="4">Nucleoside hydrolase</fullName>
    </submittedName>
</protein>
<keyword evidence="5" id="KW-1185">Reference proteome</keyword>
<evidence type="ECO:0000313" key="5">
    <source>
        <dbReference type="Proteomes" id="UP000321058"/>
    </source>
</evidence>
<evidence type="ECO:0000259" key="3">
    <source>
        <dbReference type="Pfam" id="PF01156"/>
    </source>
</evidence>
<name>A0A512NCF3_9HYPH</name>
<proteinExistence type="predicted"/>
<keyword evidence="2" id="KW-0326">Glycosidase</keyword>
<dbReference type="Proteomes" id="UP000321058">
    <property type="component" value="Unassembled WGS sequence"/>
</dbReference>
<dbReference type="InterPro" id="IPR036452">
    <property type="entry name" value="Ribo_hydro-like"/>
</dbReference>
<dbReference type="GO" id="GO:0008477">
    <property type="term" value="F:purine nucleosidase activity"/>
    <property type="evidence" value="ECO:0007669"/>
    <property type="project" value="TreeGrafter"/>
</dbReference>
<dbReference type="InterPro" id="IPR023186">
    <property type="entry name" value="IUNH"/>
</dbReference>
<dbReference type="Gene3D" id="3.90.245.10">
    <property type="entry name" value="Ribonucleoside hydrolase-like"/>
    <property type="match status" value="1"/>
</dbReference>
<evidence type="ECO:0000313" key="4">
    <source>
        <dbReference type="EMBL" id="GEP56619.1"/>
    </source>
</evidence>
<sequence>MMHRLAEFGPYMAMANRLILDTDGGVDDAQALLMLIAAGRAPCAITTVYGNVSLEAATENVLAILATAGVHIEVHAGAAQPLVETRIDARHVHGEDGLGGAPRPAETRDLAGWDAVQFLTATLSAAAAAADPVDLLMVGPLTNLALALRRTPGIAKGIGRLTVMGGTLYGRGNVTPAAEFNIFCDPEAAAIVLSAGLDTTVVPWEPCLSHFLAGSDLDRMLEAAPESDYKAFVRGLMAHDRTRHVREGKGDRLFLIDPLAAAVVVEPSIVTRALRASIGVALAPGLTRGMTVIDPSGRVGTPTVTVVEEARLDRLAALVEASLTWSPPRG</sequence>
<dbReference type="InterPro" id="IPR001910">
    <property type="entry name" value="Inosine/uridine_hydrolase_dom"/>
</dbReference>
<gene>
    <name evidence="4" type="ORF">RSO01_37850</name>
</gene>
<dbReference type="RefSeq" id="WP_218037383.1">
    <property type="nucleotide sequence ID" value="NZ_BKAJ01000068.1"/>
</dbReference>
<feature type="domain" description="Inosine/uridine-preferring nucleoside hydrolase" evidence="3">
    <location>
        <begin position="18"/>
        <end position="314"/>
    </location>
</feature>
<evidence type="ECO:0000256" key="2">
    <source>
        <dbReference type="ARBA" id="ARBA00023295"/>
    </source>
</evidence>
<dbReference type="AlphaFoldDB" id="A0A512NCF3"/>
<comment type="caution">
    <text evidence="4">The sequence shown here is derived from an EMBL/GenBank/DDBJ whole genome shotgun (WGS) entry which is preliminary data.</text>
</comment>
<evidence type="ECO:0000256" key="1">
    <source>
        <dbReference type="ARBA" id="ARBA00022801"/>
    </source>
</evidence>
<dbReference type="GO" id="GO:0006152">
    <property type="term" value="P:purine nucleoside catabolic process"/>
    <property type="evidence" value="ECO:0007669"/>
    <property type="project" value="TreeGrafter"/>
</dbReference>
<dbReference type="GO" id="GO:0005829">
    <property type="term" value="C:cytosol"/>
    <property type="evidence" value="ECO:0007669"/>
    <property type="project" value="TreeGrafter"/>
</dbReference>
<dbReference type="PANTHER" id="PTHR12304:SF58">
    <property type="entry name" value="INOSINE_URIDINE-PREFERRING NUCLEOSIDE HYDROLASE DOMAIN-CONTAINING PROTEIN"/>
    <property type="match status" value="1"/>
</dbReference>
<accession>A0A512NCF3</accession>
<dbReference type="PANTHER" id="PTHR12304">
    <property type="entry name" value="INOSINE-URIDINE PREFERRING NUCLEOSIDE HYDROLASE"/>
    <property type="match status" value="1"/>
</dbReference>
<dbReference type="EMBL" id="BKAJ01000068">
    <property type="protein sequence ID" value="GEP56619.1"/>
    <property type="molecule type" value="Genomic_DNA"/>
</dbReference>
<reference evidence="4 5" key="1">
    <citation type="submission" date="2019-07" db="EMBL/GenBank/DDBJ databases">
        <title>Whole genome shotgun sequence of Reyranella soli NBRC 108950.</title>
        <authorList>
            <person name="Hosoyama A."/>
            <person name="Uohara A."/>
            <person name="Ohji S."/>
            <person name="Ichikawa N."/>
        </authorList>
    </citation>
    <scope>NUCLEOTIDE SEQUENCE [LARGE SCALE GENOMIC DNA]</scope>
    <source>
        <strain evidence="4 5">NBRC 108950</strain>
    </source>
</reference>
<dbReference type="Pfam" id="PF01156">
    <property type="entry name" value="IU_nuc_hydro"/>
    <property type="match status" value="1"/>
</dbReference>
<keyword evidence="1 4" id="KW-0378">Hydrolase</keyword>
<organism evidence="4 5">
    <name type="scientific">Reyranella soli</name>
    <dbReference type="NCBI Taxonomy" id="1230389"/>
    <lineage>
        <taxon>Bacteria</taxon>
        <taxon>Pseudomonadati</taxon>
        <taxon>Pseudomonadota</taxon>
        <taxon>Alphaproteobacteria</taxon>
        <taxon>Hyphomicrobiales</taxon>
        <taxon>Reyranellaceae</taxon>
        <taxon>Reyranella</taxon>
    </lineage>
</organism>
<dbReference type="SUPFAM" id="SSF53590">
    <property type="entry name" value="Nucleoside hydrolase"/>
    <property type="match status" value="1"/>
</dbReference>